<dbReference type="OrthoDB" id="4030632at2"/>
<proteinExistence type="inferred from homology"/>
<name>A0A5B8Z2M6_CYTDA</name>
<protein>
    <submittedName>
        <fullName evidence="3">Phosphotransferase</fullName>
    </submittedName>
</protein>
<reference evidence="4" key="1">
    <citation type="submission" date="2019-08" db="EMBL/GenBank/DDBJ databases">
        <authorList>
            <person name="Zheng X."/>
        </authorList>
    </citation>
    <scope>NUCLEOTIDE SEQUENCE [LARGE SCALE GENOMIC DNA]</scope>
    <source>
        <strain evidence="4">FJAT-25496</strain>
    </source>
</reference>
<dbReference type="STRING" id="1742359.GCA_001439625_03708"/>
<evidence type="ECO:0000256" key="1">
    <source>
        <dbReference type="ARBA" id="ARBA00038240"/>
    </source>
</evidence>
<dbReference type="EMBL" id="CP042593">
    <property type="protein sequence ID" value="QED47330.1"/>
    <property type="molecule type" value="Genomic_DNA"/>
</dbReference>
<dbReference type="AlphaFoldDB" id="A0A5B8Z2M6"/>
<dbReference type="GO" id="GO:0004413">
    <property type="term" value="F:homoserine kinase activity"/>
    <property type="evidence" value="ECO:0007669"/>
    <property type="project" value="TreeGrafter"/>
</dbReference>
<evidence type="ECO:0000259" key="2">
    <source>
        <dbReference type="Pfam" id="PF01636"/>
    </source>
</evidence>
<dbReference type="RefSeq" id="WP_057774018.1">
    <property type="nucleotide sequence ID" value="NZ_CP042593.1"/>
</dbReference>
<dbReference type="Gene3D" id="3.30.200.20">
    <property type="entry name" value="Phosphorylase Kinase, domain 1"/>
    <property type="match status" value="1"/>
</dbReference>
<dbReference type="SUPFAM" id="SSF56112">
    <property type="entry name" value="Protein kinase-like (PK-like)"/>
    <property type="match status" value="1"/>
</dbReference>
<dbReference type="InterPro" id="IPR050249">
    <property type="entry name" value="Pseudomonas-type_ThrB"/>
</dbReference>
<dbReference type="InterPro" id="IPR011009">
    <property type="entry name" value="Kinase-like_dom_sf"/>
</dbReference>
<keyword evidence="4" id="KW-1185">Reference proteome</keyword>
<dbReference type="Pfam" id="PF01636">
    <property type="entry name" value="APH"/>
    <property type="match status" value="1"/>
</dbReference>
<dbReference type="Gene3D" id="3.90.1200.10">
    <property type="match status" value="1"/>
</dbReference>
<dbReference type="PANTHER" id="PTHR21064:SF6">
    <property type="entry name" value="AMINOGLYCOSIDE PHOSPHOTRANSFERASE DOMAIN-CONTAINING PROTEIN"/>
    <property type="match status" value="1"/>
</dbReference>
<sequence length="329" mass="38902">MEKTVEILLTKEIINHFLHVYSLEEGYKLLGDFENYVYEVNKNDCTFILRLTHSTHRELENLLAEIDWIQYLSSQRLNISMAFQSNNGKYVESISAMDGSIFYATLFSKVSGEQVKIKDELFNEQLFYVWGKTIGKMHAVTKTYVPSPNIKERYHWNEDELLDVEKYFPAEDKVAIQNAKELFEQINKLRKNKDNYGLIHSDIHWGNFFYDGKSIYVFDFDDCCYQWFVSDIAIPLYYSTLSGFSASETERRNEFGEFFYSSFIEGYKTENSLPQDIEQQLPLFLMLRDITLYSALNKKIAPEDRNERVKQMLEEIKVRIEQKKPIVHL</sequence>
<keyword evidence="3" id="KW-0808">Transferase</keyword>
<evidence type="ECO:0000313" key="4">
    <source>
        <dbReference type="Proteomes" id="UP000321555"/>
    </source>
</evidence>
<dbReference type="PANTHER" id="PTHR21064">
    <property type="entry name" value="AMINOGLYCOSIDE PHOSPHOTRANSFERASE DOMAIN-CONTAINING PROTEIN-RELATED"/>
    <property type="match status" value="1"/>
</dbReference>
<dbReference type="InterPro" id="IPR002575">
    <property type="entry name" value="Aminoglycoside_PTrfase"/>
</dbReference>
<evidence type="ECO:0000313" key="3">
    <source>
        <dbReference type="EMBL" id="QED47330.1"/>
    </source>
</evidence>
<dbReference type="KEGG" id="bda:FSZ17_08770"/>
<dbReference type="Proteomes" id="UP000321555">
    <property type="component" value="Chromosome"/>
</dbReference>
<accession>A0A5B8Z2M6</accession>
<organism evidence="3 4">
    <name type="scientific">Cytobacillus dafuensis</name>
    <name type="common">Bacillus dafuensis</name>
    <dbReference type="NCBI Taxonomy" id="1742359"/>
    <lineage>
        <taxon>Bacteria</taxon>
        <taxon>Bacillati</taxon>
        <taxon>Bacillota</taxon>
        <taxon>Bacilli</taxon>
        <taxon>Bacillales</taxon>
        <taxon>Bacillaceae</taxon>
        <taxon>Cytobacillus</taxon>
    </lineage>
</organism>
<comment type="similarity">
    <text evidence="1">Belongs to the pseudomonas-type ThrB family.</text>
</comment>
<dbReference type="GO" id="GO:0009088">
    <property type="term" value="P:threonine biosynthetic process"/>
    <property type="evidence" value="ECO:0007669"/>
    <property type="project" value="TreeGrafter"/>
</dbReference>
<gene>
    <name evidence="3" type="ORF">FSZ17_08770</name>
</gene>
<feature type="domain" description="Aminoglycoside phosphotransferase" evidence="2">
    <location>
        <begin position="30"/>
        <end position="238"/>
    </location>
</feature>